<dbReference type="RefSeq" id="WP_100791688.1">
    <property type="nucleotide sequence ID" value="NZ_NPDQ01000007.1"/>
</dbReference>
<keyword evidence="6" id="KW-0813">Transport</keyword>
<dbReference type="PROSITE" id="PS00077">
    <property type="entry name" value="COX1_CUB"/>
    <property type="match status" value="1"/>
</dbReference>
<dbReference type="InterPro" id="IPR023616">
    <property type="entry name" value="Cyt_c_oxase-like_su1_dom"/>
</dbReference>
<feature type="transmembrane region" description="Helical" evidence="8">
    <location>
        <begin position="389"/>
        <end position="415"/>
    </location>
</feature>
<dbReference type="SUPFAM" id="SSF81442">
    <property type="entry name" value="Cytochrome c oxidase subunit I-like"/>
    <property type="match status" value="1"/>
</dbReference>
<protein>
    <submittedName>
        <fullName evidence="10">Cytochrome c oxidase subunit I</fullName>
    </submittedName>
</protein>
<dbReference type="GO" id="GO:0016020">
    <property type="term" value="C:membrane"/>
    <property type="evidence" value="ECO:0007669"/>
    <property type="project" value="UniProtKB-SubCell"/>
</dbReference>
<dbReference type="AlphaFoldDB" id="A0A2M9XYU8"/>
<feature type="transmembrane region" description="Helical" evidence="8">
    <location>
        <begin position="249"/>
        <end position="273"/>
    </location>
</feature>
<accession>A0A2M9XYU8</accession>
<evidence type="ECO:0000256" key="3">
    <source>
        <dbReference type="ARBA" id="ARBA00022692"/>
    </source>
</evidence>
<proteinExistence type="inferred from homology"/>
<feature type="transmembrane region" description="Helical" evidence="8">
    <location>
        <begin position="474"/>
        <end position="495"/>
    </location>
</feature>
<evidence type="ECO:0000256" key="6">
    <source>
        <dbReference type="RuleBase" id="RU000370"/>
    </source>
</evidence>
<dbReference type="PANTHER" id="PTHR10422:SF18">
    <property type="entry name" value="CYTOCHROME C OXIDASE SUBUNIT 1"/>
    <property type="match status" value="1"/>
</dbReference>
<dbReference type="GO" id="GO:0020037">
    <property type="term" value="F:heme binding"/>
    <property type="evidence" value="ECO:0007669"/>
    <property type="project" value="InterPro"/>
</dbReference>
<feature type="transmembrane region" description="Helical" evidence="8">
    <location>
        <begin position="82"/>
        <end position="107"/>
    </location>
</feature>
<organism evidence="10 11">
    <name type="scientific">Leptospira brenneri</name>
    <dbReference type="NCBI Taxonomy" id="2023182"/>
    <lineage>
        <taxon>Bacteria</taxon>
        <taxon>Pseudomonadati</taxon>
        <taxon>Spirochaetota</taxon>
        <taxon>Spirochaetia</taxon>
        <taxon>Leptospirales</taxon>
        <taxon>Leptospiraceae</taxon>
        <taxon>Leptospira</taxon>
    </lineage>
</organism>
<evidence type="ECO:0000256" key="4">
    <source>
        <dbReference type="ARBA" id="ARBA00022989"/>
    </source>
</evidence>
<dbReference type="OrthoDB" id="9759913at2"/>
<evidence type="ECO:0000256" key="1">
    <source>
        <dbReference type="ARBA" id="ARBA00004141"/>
    </source>
</evidence>
<comment type="caution">
    <text evidence="10">The sequence shown here is derived from an EMBL/GenBank/DDBJ whole genome shotgun (WGS) entry which is preliminary data.</text>
</comment>
<reference evidence="10" key="1">
    <citation type="journal article" date="2019" name="PLoS Negl. Trop. Dis.">
        <title>Revisiting the worldwide diversity of Leptospira species in the environment.</title>
        <authorList>
            <person name="Vincent A.T."/>
            <person name="Schiettekatte O."/>
            <person name="Bourhy P."/>
            <person name="Veyrier F.J."/>
            <person name="Picardeau M."/>
        </authorList>
    </citation>
    <scope>NUCLEOTIDE SEQUENCE [LARGE SCALE GENOMIC DNA]</scope>
    <source>
        <strain evidence="10">201800277</strain>
    </source>
</reference>
<comment type="subcellular location">
    <subcellularLocation>
        <location evidence="1">Membrane</location>
        <topology evidence="1">Multi-pass membrane protein</topology>
    </subcellularLocation>
</comment>
<dbReference type="GO" id="GO:0022904">
    <property type="term" value="P:respiratory electron transport chain"/>
    <property type="evidence" value="ECO:0007669"/>
    <property type="project" value="TreeGrafter"/>
</dbReference>
<evidence type="ECO:0000256" key="8">
    <source>
        <dbReference type="SAM" id="Phobius"/>
    </source>
</evidence>
<feature type="transmembrane region" description="Helical" evidence="8">
    <location>
        <begin position="38"/>
        <end position="62"/>
    </location>
</feature>
<feature type="transmembrane region" description="Helical" evidence="8">
    <location>
        <begin position="119"/>
        <end position="141"/>
    </location>
</feature>
<keyword evidence="6" id="KW-0479">Metal-binding</keyword>
<dbReference type="InterPro" id="IPR036927">
    <property type="entry name" value="Cyt_c_oxase-like_su1_sf"/>
</dbReference>
<evidence type="ECO:0000256" key="7">
    <source>
        <dbReference type="SAM" id="MobiDB-lite"/>
    </source>
</evidence>
<keyword evidence="4 8" id="KW-1133">Transmembrane helix</keyword>
<dbReference type="EMBL" id="RQFP01000001">
    <property type="protein sequence ID" value="TGK95472.1"/>
    <property type="molecule type" value="Genomic_DNA"/>
</dbReference>
<feature type="transmembrane region" description="Helical" evidence="8">
    <location>
        <begin position="427"/>
        <end position="454"/>
    </location>
</feature>
<feature type="domain" description="Cytochrome oxidase subunit I profile" evidence="9">
    <location>
        <begin position="19"/>
        <end position="530"/>
    </location>
</feature>
<dbReference type="PROSITE" id="PS50855">
    <property type="entry name" value="COX1"/>
    <property type="match status" value="1"/>
</dbReference>
<feature type="transmembrane region" description="Helical" evidence="8">
    <location>
        <begin position="285"/>
        <end position="306"/>
    </location>
</feature>
<keyword evidence="6" id="KW-0349">Heme</keyword>
<dbReference type="PRINTS" id="PR01165">
    <property type="entry name" value="CYCOXIDASEI"/>
</dbReference>
<dbReference type="Proteomes" id="UP000297891">
    <property type="component" value="Unassembled WGS sequence"/>
</dbReference>
<feature type="transmembrane region" description="Helical" evidence="8">
    <location>
        <begin position="205"/>
        <end position="229"/>
    </location>
</feature>
<keyword evidence="6" id="KW-0249">Electron transport</keyword>
<dbReference type="Gene3D" id="1.20.210.10">
    <property type="entry name" value="Cytochrome c oxidase-like, subunit I domain"/>
    <property type="match status" value="1"/>
</dbReference>
<dbReference type="Pfam" id="PF00115">
    <property type="entry name" value="COX1"/>
    <property type="match status" value="1"/>
</dbReference>
<keyword evidence="6" id="KW-0408">Iron</keyword>
<evidence type="ECO:0000313" key="10">
    <source>
        <dbReference type="EMBL" id="TGK95472.1"/>
    </source>
</evidence>
<gene>
    <name evidence="10" type="ORF">EHQ30_02200</name>
</gene>
<feature type="transmembrane region" description="Helical" evidence="8">
    <location>
        <begin position="161"/>
        <end position="185"/>
    </location>
</feature>
<evidence type="ECO:0000256" key="2">
    <source>
        <dbReference type="ARBA" id="ARBA00022660"/>
    </source>
</evidence>
<feature type="region of interest" description="Disordered" evidence="7">
    <location>
        <begin position="514"/>
        <end position="537"/>
    </location>
</feature>
<feature type="transmembrane region" description="Helical" evidence="8">
    <location>
        <begin position="318"/>
        <end position="336"/>
    </location>
</feature>
<evidence type="ECO:0000256" key="5">
    <source>
        <dbReference type="ARBA" id="ARBA00023136"/>
    </source>
</evidence>
<feature type="transmembrane region" description="Helical" evidence="8">
    <location>
        <begin position="357"/>
        <end position="377"/>
    </location>
</feature>
<name>A0A2M9XYU8_9LEPT</name>
<evidence type="ECO:0000259" key="9">
    <source>
        <dbReference type="PROSITE" id="PS50855"/>
    </source>
</evidence>
<dbReference type="GO" id="GO:0015990">
    <property type="term" value="P:electron transport coupled proton transport"/>
    <property type="evidence" value="ECO:0007669"/>
    <property type="project" value="TreeGrafter"/>
</dbReference>
<dbReference type="InterPro" id="IPR000883">
    <property type="entry name" value="Cyt_C_Oxase_1"/>
</dbReference>
<dbReference type="GO" id="GO:0004129">
    <property type="term" value="F:cytochrome-c oxidase activity"/>
    <property type="evidence" value="ECO:0007669"/>
    <property type="project" value="InterPro"/>
</dbReference>
<sequence length="537" mass="59276">MSSAHTKTEHGHTDHNYLNHGSGIWSWMTTLDHKRIGLMYFATVATLFLIGGFFALGIRLHLAKFGAEPLLDPDTYNKFMTFHGAIMVFMVIIPGIPAFLGNFVLPIQLGAKDVAFPRLNLASYYVFIAGALIAASSMVFNQVDTGWTFYTPYSTSKTSNGVILLVLGAFTMGFSSILTGLNFIVTTHKLRAPGMTMDRIPLMIWALYSTSIIQILATPILAITLLLIGAEKTLGVGIFDPDLGGDPVLFQHFFWFYSHPAVYIMILPAMGVISELITAFSKKTIFGYRAIAYSSVAIAAVSFLVWGHHMFVSGQSTLAGILFSLITMFVGVPTAIKLFNWISTMYRGTVTFDAPMLFALGFMFLFTIGGLTGVFLASTGMDVHFHDTYFVVAHFHYVMVGGTLMALMGGIFYWFPKMFGKMTSDLGGRISWVLIFTGFNVTFFPQFVLGAMGMPRRYFDYLPEYTNLNQISTIGSWLIGLGFLVGLITIIHGILKGEKASDNPWGAKTLEWQTSSPPPHENFTTTPTVTAGPYDFR</sequence>
<comment type="similarity">
    <text evidence="6">Belongs to the heme-copper respiratory oxidase family.</text>
</comment>
<evidence type="ECO:0000313" key="11">
    <source>
        <dbReference type="Proteomes" id="UP000297891"/>
    </source>
</evidence>
<keyword evidence="3 6" id="KW-0812">Transmembrane</keyword>
<dbReference type="InterPro" id="IPR023615">
    <property type="entry name" value="Cyt_c_Oxase_su1_BS"/>
</dbReference>
<keyword evidence="11" id="KW-1185">Reference proteome</keyword>
<dbReference type="GO" id="GO:0009060">
    <property type="term" value="P:aerobic respiration"/>
    <property type="evidence" value="ECO:0007669"/>
    <property type="project" value="InterPro"/>
</dbReference>
<keyword evidence="5 8" id="KW-0472">Membrane</keyword>
<dbReference type="PANTHER" id="PTHR10422">
    <property type="entry name" value="CYTOCHROME C OXIDASE SUBUNIT 1"/>
    <property type="match status" value="1"/>
</dbReference>
<keyword evidence="2 6" id="KW-0679">Respiratory chain</keyword>